<evidence type="ECO:0000313" key="5">
    <source>
        <dbReference type="EMBL" id="KAF3835891.1"/>
    </source>
</evidence>
<evidence type="ECO:0000256" key="1">
    <source>
        <dbReference type="ARBA" id="ARBA00010883"/>
    </source>
</evidence>
<feature type="non-terminal residue" evidence="5">
    <location>
        <position position="360"/>
    </location>
</feature>
<reference evidence="5 6" key="1">
    <citation type="submission" date="2020-03" db="EMBL/GenBank/DDBJ databases">
        <title>Dissostichus mawsoni Genome sequencing and assembly.</title>
        <authorList>
            <person name="Park H."/>
        </authorList>
    </citation>
    <scope>NUCLEOTIDE SEQUENCE [LARGE SCALE GENOMIC DNA]</scope>
    <source>
        <strain evidence="5">DM0001</strain>
        <tissue evidence="5">Muscle</tissue>
    </source>
</reference>
<evidence type="ECO:0000256" key="2">
    <source>
        <dbReference type="ARBA" id="ARBA00022448"/>
    </source>
</evidence>
<dbReference type="SUPFAM" id="SSF64268">
    <property type="entry name" value="PX domain"/>
    <property type="match status" value="1"/>
</dbReference>
<sequence length="360" mass="39966">MTKTSRSDFDCSEFEPLPEKFVMKGMVERFNDDFIETRRRALQRFLDKIRDHPLLRGSPSLKVFLTAQSLRGVRSRPEEFSLMQDYVEQLSSKICSVDKVSQRIVREQRGSPGGGGGDTWGGGGRGHLGGLNTSYWGDKSVCSVYFRVCIVPSEYVEELQQYSAPYSQWGGVEEALQRPLLDVSLCVQICSSETQSCTQHLSSVLIPVLHDYLLCADTLKAVMKRRDNIQAEYEAKREAMERRGDQEVVGGGGISGNIHASISCLTLSRQCNENSSNGVCAAGGGGAGSQEKVEVCNSSLQEDCAWQCGRRSFCLRGRKAASRRRKMLLKEKLSPTPNTDSEADLMYETSASPTLIQRRC</sequence>
<dbReference type="GO" id="GO:0032456">
    <property type="term" value="P:endocytic recycling"/>
    <property type="evidence" value="ECO:0007669"/>
    <property type="project" value="TreeGrafter"/>
</dbReference>
<gene>
    <name evidence="5" type="ORF">F7725_028449</name>
</gene>
<dbReference type="GO" id="GO:0034727">
    <property type="term" value="P:piecemeal microautophagy of the nucleus"/>
    <property type="evidence" value="ECO:0007669"/>
    <property type="project" value="TreeGrafter"/>
</dbReference>
<dbReference type="InterPro" id="IPR036871">
    <property type="entry name" value="PX_dom_sf"/>
</dbReference>
<dbReference type="GO" id="GO:0061709">
    <property type="term" value="P:reticulophagy"/>
    <property type="evidence" value="ECO:0007669"/>
    <property type="project" value="TreeGrafter"/>
</dbReference>
<dbReference type="OrthoDB" id="205639at2759"/>
<feature type="domain" description="PX" evidence="4">
    <location>
        <begin position="1"/>
        <end position="71"/>
    </location>
</feature>
<protein>
    <recommendedName>
        <fullName evidence="4">PX domain-containing protein</fullName>
    </recommendedName>
</protein>
<organism evidence="5 6">
    <name type="scientific">Dissostichus mawsoni</name>
    <name type="common">Antarctic cod</name>
    <dbReference type="NCBI Taxonomy" id="36200"/>
    <lineage>
        <taxon>Eukaryota</taxon>
        <taxon>Metazoa</taxon>
        <taxon>Chordata</taxon>
        <taxon>Craniata</taxon>
        <taxon>Vertebrata</taxon>
        <taxon>Euteleostomi</taxon>
        <taxon>Actinopterygii</taxon>
        <taxon>Neopterygii</taxon>
        <taxon>Teleostei</taxon>
        <taxon>Neoteleostei</taxon>
        <taxon>Acanthomorphata</taxon>
        <taxon>Eupercaria</taxon>
        <taxon>Perciformes</taxon>
        <taxon>Notothenioidei</taxon>
        <taxon>Nototheniidae</taxon>
        <taxon>Dissostichus</taxon>
    </lineage>
</organism>
<keyword evidence="6" id="KW-1185">Reference proteome</keyword>
<name>A0A7J5XFY9_DISMA</name>
<comment type="caution">
    <text evidence="5">The sequence shown here is derived from an EMBL/GenBank/DDBJ whole genome shotgun (WGS) entry which is preliminary data.</text>
</comment>
<proteinExistence type="inferred from homology"/>
<keyword evidence="2" id="KW-0813">Transport</keyword>
<dbReference type="InterPro" id="IPR027267">
    <property type="entry name" value="AH/BAR_dom_sf"/>
</dbReference>
<dbReference type="Pfam" id="PF00787">
    <property type="entry name" value="PX"/>
    <property type="match status" value="1"/>
</dbReference>
<dbReference type="AlphaFoldDB" id="A0A7J5XFY9"/>
<evidence type="ECO:0000256" key="3">
    <source>
        <dbReference type="ARBA" id="ARBA00022927"/>
    </source>
</evidence>
<dbReference type="PROSITE" id="PS50195">
    <property type="entry name" value="PX"/>
    <property type="match status" value="1"/>
</dbReference>
<dbReference type="EMBL" id="JAAKFY010000024">
    <property type="protein sequence ID" value="KAF3835891.1"/>
    <property type="molecule type" value="Genomic_DNA"/>
</dbReference>
<dbReference type="GO" id="GO:0000407">
    <property type="term" value="C:phagophore assembly site"/>
    <property type="evidence" value="ECO:0007669"/>
    <property type="project" value="TreeGrafter"/>
</dbReference>
<dbReference type="InterPro" id="IPR001683">
    <property type="entry name" value="PX_dom"/>
</dbReference>
<evidence type="ECO:0000313" key="6">
    <source>
        <dbReference type="Proteomes" id="UP000518266"/>
    </source>
</evidence>
<dbReference type="PANTHER" id="PTHR45949">
    <property type="entry name" value="SORTING NEXIN-4"/>
    <property type="match status" value="1"/>
</dbReference>
<comment type="similarity">
    <text evidence="1">Belongs to the sorting nexin family.</text>
</comment>
<dbReference type="PANTHER" id="PTHR45949:SF3">
    <property type="entry name" value="SORTING NEXIN-7"/>
    <property type="match status" value="1"/>
</dbReference>
<dbReference type="GO" id="GO:0015031">
    <property type="term" value="P:protein transport"/>
    <property type="evidence" value="ECO:0007669"/>
    <property type="project" value="UniProtKB-KW"/>
</dbReference>
<dbReference type="Proteomes" id="UP000518266">
    <property type="component" value="Unassembled WGS sequence"/>
</dbReference>
<keyword evidence="3" id="KW-0653">Protein transport</keyword>
<evidence type="ECO:0000259" key="4">
    <source>
        <dbReference type="PROSITE" id="PS50195"/>
    </source>
</evidence>
<accession>A0A7J5XFY9</accession>
<dbReference type="GO" id="GO:0035091">
    <property type="term" value="F:phosphatidylinositol binding"/>
    <property type="evidence" value="ECO:0007669"/>
    <property type="project" value="InterPro"/>
</dbReference>
<dbReference type="GO" id="GO:0000422">
    <property type="term" value="P:autophagy of mitochondrion"/>
    <property type="evidence" value="ECO:0007669"/>
    <property type="project" value="TreeGrafter"/>
</dbReference>
<dbReference type="Gene3D" id="1.20.1270.60">
    <property type="entry name" value="Arfaptin homology (AH) domain/BAR domain"/>
    <property type="match status" value="1"/>
</dbReference>
<dbReference type="Gene3D" id="3.30.1520.10">
    <property type="entry name" value="Phox-like domain"/>
    <property type="match status" value="1"/>
</dbReference>
<dbReference type="GO" id="GO:0005769">
    <property type="term" value="C:early endosome"/>
    <property type="evidence" value="ECO:0007669"/>
    <property type="project" value="TreeGrafter"/>
</dbReference>